<keyword evidence="1" id="KW-1133">Transmembrane helix</keyword>
<reference evidence="2 3" key="1">
    <citation type="submission" date="2024-04" db="EMBL/GenBank/DDBJ databases">
        <title>Phyllosticta paracitricarpa is synonymous to the EU quarantine fungus P. citricarpa based on phylogenomic analyses.</title>
        <authorList>
            <consortium name="Lawrence Berkeley National Laboratory"/>
            <person name="Van Ingen-Buijs V.A."/>
            <person name="Van Westerhoven A.C."/>
            <person name="Haridas S."/>
            <person name="Skiadas P."/>
            <person name="Martin F."/>
            <person name="Groenewald J.Z."/>
            <person name="Crous P.W."/>
            <person name="Seidl M.F."/>
        </authorList>
    </citation>
    <scope>NUCLEOTIDE SEQUENCE [LARGE SCALE GENOMIC DNA]</scope>
    <source>
        <strain evidence="2 3">CBS 122670</strain>
    </source>
</reference>
<keyword evidence="1" id="KW-0472">Membrane</keyword>
<accession>A0ABR1LQY2</accession>
<organism evidence="2 3">
    <name type="scientific">Phyllosticta citricarpa</name>
    <dbReference type="NCBI Taxonomy" id="55181"/>
    <lineage>
        <taxon>Eukaryota</taxon>
        <taxon>Fungi</taxon>
        <taxon>Dikarya</taxon>
        <taxon>Ascomycota</taxon>
        <taxon>Pezizomycotina</taxon>
        <taxon>Dothideomycetes</taxon>
        <taxon>Dothideomycetes incertae sedis</taxon>
        <taxon>Botryosphaeriales</taxon>
        <taxon>Phyllostictaceae</taxon>
        <taxon>Phyllosticta</taxon>
    </lineage>
</organism>
<evidence type="ECO:0000313" key="3">
    <source>
        <dbReference type="Proteomes" id="UP001365128"/>
    </source>
</evidence>
<name>A0ABR1LQY2_9PEZI</name>
<comment type="caution">
    <text evidence="2">The sequence shown here is derived from an EMBL/GenBank/DDBJ whole genome shotgun (WGS) entry which is preliminary data.</text>
</comment>
<keyword evidence="3" id="KW-1185">Reference proteome</keyword>
<evidence type="ECO:0000313" key="2">
    <source>
        <dbReference type="EMBL" id="KAK7537584.1"/>
    </source>
</evidence>
<dbReference type="Proteomes" id="UP001365128">
    <property type="component" value="Unassembled WGS sequence"/>
</dbReference>
<proteinExistence type="predicted"/>
<evidence type="ECO:0000256" key="1">
    <source>
        <dbReference type="SAM" id="Phobius"/>
    </source>
</evidence>
<protein>
    <submittedName>
        <fullName evidence="2">Uncharacterized protein</fullName>
    </submittedName>
</protein>
<dbReference type="EMBL" id="JBBPDW010000034">
    <property type="protein sequence ID" value="KAK7537584.1"/>
    <property type="molecule type" value="Genomic_DNA"/>
</dbReference>
<feature type="transmembrane region" description="Helical" evidence="1">
    <location>
        <begin position="126"/>
        <end position="153"/>
    </location>
</feature>
<sequence>MLLAAKRQAITVRGRFASCTMGKSAKLTCCVNATVLDCGEAQPASPTFPTYMQAHAERLRRVTGISPLRLCGPRVGGVQALRHRRMRGGNQHPNKPGLKQSGPALPRRVDGALHVGRCSCRWYRKYAWLSFLIAAFKASFLYLLHVSAGYYWFLGDTKGLSLEYAMSGNTRETRCPYIHPVPTL</sequence>
<gene>
    <name evidence="2" type="ORF">IWX46DRAFT_251858</name>
</gene>
<keyword evidence="1" id="KW-0812">Transmembrane</keyword>